<dbReference type="Proteomes" id="UP001200470">
    <property type="component" value="Unassembled WGS sequence"/>
</dbReference>
<name>A0ABS9CGG2_9BACT</name>
<comment type="caution">
    <text evidence="1">The sequence shown here is derived from an EMBL/GenBank/DDBJ whole genome shotgun (WGS) entry which is preliminary data.</text>
</comment>
<protein>
    <recommendedName>
        <fullName evidence="3">Lipoprotein</fullName>
    </recommendedName>
</protein>
<gene>
    <name evidence="1" type="ORF">I6E12_07445</name>
</gene>
<evidence type="ECO:0008006" key="3">
    <source>
        <dbReference type="Google" id="ProtNLM"/>
    </source>
</evidence>
<dbReference type="EMBL" id="JADYTN010000014">
    <property type="protein sequence ID" value="MCF2563945.1"/>
    <property type="molecule type" value="Genomic_DNA"/>
</dbReference>
<evidence type="ECO:0000313" key="1">
    <source>
        <dbReference type="EMBL" id="MCF2563945.1"/>
    </source>
</evidence>
<accession>A0ABS9CGG2</accession>
<sequence>MKHIGIYTIIAIAMFSACQETLEQRCQREAQAYTEKNCPALIAKDVTIDSLTFDKQSHTLCYAYTLGGVLDDSAIVNKSELKQQMLMDLRNATSLKIYKEAGYSFRYVYYSRKQQGQKLLDVVYKAKDYQK</sequence>
<evidence type="ECO:0000313" key="2">
    <source>
        <dbReference type="Proteomes" id="UP001200470"/>
    </source>
</evidence>
<dbReference type="RefSeq" id="WP_301638135.1">
    <property type="nucleotide sequence ID" value="NZ_JADYTN010000014.1"/>
</dbReference>
<dbReference type="PROSITE" id="PS51257">
    <property type="entry name" value="PROKAR_LIPOPROTEIN"/>
    <property type="match status" value="1"/>
</dbReference>
<organism evidence="1 2">
    <name type="scientific">Xylanibacter brevis</name>
    <dbReference type="NCBI Taxonomy" id="83231"/>
    <lineage>
        <taxon>Bacteria</taxon>
        <taxon>Pseudomonadati</taxon>
        <taxon>Bacteroidota</taxon>
        <taxon>Bacteroidia</taxon>
        <taxon>Bacteroidales</taxon>
        <taxon>Prevotellaceae</taxon>
        <taxon>Xylanibacter</taxon>
    </lineage>
</organism>
<reference evidence="1 2" key="1">
    <citation type="submission" date="2020-12" db="EMBL/GenBank/DDBJ databases">
        <title>Whole genome sequences of gut porcine anaerobes.</title>
        <authorList>
            <person name="Kubasova T."/>
            <person name="Jahodarova E."/>
            <person name="Rychlik I."/>
        </authorList>
    </citation>
    <scope>NUCLEOTIDE SEQUENCE [LARGE SCALE GENOMIC DNA]</scope>
    <source>
        <strain evidence="1 2">An925</strain>
    </source>
</reference>
<keyword evidence="2" id="KW-1185">Reference proteome</keyword>
<proteinExistence type="predicted"/>